<evidence type="ECO:0000313" key="2">
    <source>
        <dbReference type="Proteomes" id="UP000486601"/>
    </source>
</evidence>
<dbReference type="RefSeq" id="WP_139788789.1">
    <property type="nucleotide sequence ID" value="NZ_JACEIL010000027.1"/>
</dbReference>
<sequence>MTMVKMYHKTPSEVLRIEGEYAAYCIDEAMTEFIYRIENGEKPRFEIKNKYRKDNPGLKMLLG</sequence>
<gene>
    <name evidence="1" type="ORF">FDF70_02875</name>
</gene>
<proteinExistence type="predicted"/>
<comment type="caution">
    <text evidence="1">The sequence shown here is derived from an EMBL/GenBank/DDBJ whole genome shotgun (WGS) entry which is preliminary data.</text>
</comment>
<name>A0A7X5P6V8_CLOSG</name>
<accession>A0A7X5P6V8</accession>
<dbReference type="Proteomes" id="UP000486601">
    <property type="component" value="Unassembled WGS sequence"/>
</dbReference>
<protein>
    <submittedName>
        <fullName evidence="1">Uncharacterized protein</fullName>
    </submittedName>
</protein>
<evidence type="ECO:0000313" key="1">
    <source>
        <dbReference type="EMBL" id="NFR60460.1"/>
    </source>
</evidence>
<reference evidence="1 2" key="1">
    <citation type="submission" date="2019-04" db="EMBL/GenBank/DDBJ databases">
        <title>Genome sequencing of Clostridium botulinum Groups I-IV and Clostridium butyricum.</title>
        <authorList>
            <person name="Brunt J."/>
            <person name="Van Vliet A.H.M."/>
            <person name="Stringer S.C."/>
            <person name="Carter A.T."/>
            <person name="Peck M.W."/>
        </authorList>
    </citation>
    <scope>NUCLEOTIDE SEQUENCE [LARGE SCALE GENOMIC DNA]</scope>
    <source>
        <strain evidence="1 2">IFR 18/108</strain>
    </source>
</reference>
<organism evidence="1 2">
    <name type="scientific">Clostridium sporogenes</name>
    <dbReference type="NCBI Taxonomy" id="1509"/>
    <lineage>
        <taxon>Bacteria</taxon>
        <taxon>Bacillati</taxon>
        <taxon>Bacillota</taxon>
        <taxon>Clostridia</taxon>
        <taxon>Eubacteriales</taxon>
        <taxon>Clostridiaceae</taxon>
        <taxon>Clostridium</taxon>
    </lineage>
</organism>
<dbReference type="AlphaFoldDB" id="A0A7X5P6V8"/>
<dbReference type="EMBL" id="SXCS01000001">
    <property type="protein sequence ID" value="NFR60460.1"/>
    <property type="molecule type" value="Genomic_DNA"/>
</dbReference>